<dbReference type="InterPro" id="IPR035428">
    <property type="entry name" value="FANCF"/>
</dbReference>
<sequence>MGWSHPEIPLEDLLKLIKGFIDIMILGSGYQSSGSSTTWDSHNIQKCIQWGIFYENVFKGLESTDDYTGSVRELDAALLEMTSNPYFPQGIRHLSSATLMKGRDLILRHLIQTLPLRDVHFTALLTATVELELDNLKRTEYDFLNVYFEKLLLHSTYCNTRAPQSVSNVKVQGNCSNDPSEFVIQEILERENSVSHVLSVETGLTILSKSLTCGELVGKESSLLEMQSQDGTSLVSKEQLAEFELWNKWRSRGISYLLDERTIKLVSGAKLIFSAPEVQWIQVFERLNTSNGDELLEIIELCLLGYISSSWNCLIEHVMSVSYDICSKSINYHEMFNLLQERSQFPHSKEETRNSKENDILEYLAVLMRSQSHTFWKLSPILPAIAIPIWSPLFKLYLTGIGAMFKGNLYKTRCCSCTREVKEHEDCDLAERIWCLVVFNIHGSHQRAITSCNLDSLG</sequence>
<gene>
    <name evidence="1" type="ORF">MKW98_028549</name>
</gene>
<comment type="caution">
    <text evidence="1">The sequence shown here is derived from an EMBL/GenBank/DDBJ whole genome shotgun (WGS) entry which is preliminary data.</text>
</comment>
<evidence type="ECO:0000313" key="1">
    <source>
        <dbReference type="EMBL" id="KAI3951145.1"/>
    </source>
</evidence>
<organism evidence="1 2">
    <name type="scientific">Papaver atlanticum</name>
    <dbReference type="NCBI Taxonomy" id="357466"/>
    <lineage>
        <taxon>Eukaryota</taxon>
        <taxon>Viridiplantae</taxon>
        <taxon>Streptophyta</taxon>
        <taxon>Embryophyta</taxon>
        <taxon>Tracheophyta</taxon>
        <taxon>Spermatophyta</taxon>
        <taxon>Magnoliopsida</taxon>
        <taxon>Ranunculales</taxon>
        <taxon>Papaveraceae</taxon>
        <taxon>Papaveroideae</taxon>
        <taxon>Papaver</taxon>
    </lineage>
</organism>
<dbReference type="GO" id="GO:0043240">
    <property type="term" value="C:Fanconi anaemia nuclear complex"/>
    <property type="evidence" value="ECO:0007669"/>
    <property type="project" value="InterPro"/>
</dbReference>
<dbReference type="PANTHER" id="PTHR14449:SF2">
    <property type="entry name" value="FANCONI ANEMIA GROUP F PROTEIN"/>
    <property type="match status" value="1"/>
</dbReference>
<proteinExistence type="predicted"/>
<dbReference type="EMBL" id="JAJJMB010002559">
    <property type="protein sequence ID" value="KAI3951145.1"/>
    <property type="molecule type" value="Genomic_DNA"/>
</dbReference>
<dbReference type="PANTHER" id="PTHR14449">
    <property type="entry name" value="FANCONI ANEMIA GROUP F PROTEIN FANCF"/>
    <property type="match status" value="1"/>
</dbReference>
<keyword evidence="2" id="KW-1185">Reference proteome</keyword>
<reference evidence="1" key="1">
    <citation type="submission" date="2022-04" db="EMBL/GenBank/DDBJ databases">
        <title>A functionally conserved STORR gene fusion in Papaver species that diverged 16.8 million years ago.</title>
        <authorList>
            <person name="Catania T."/>
        </authorList>
    </citation>
    <scope>NUCLEOTIDE SEQUENCE</scope>
    <source>
        <strain evidence="1">S-188037</strain>
    </source>
</reference>
<protein>
    <submittedName>
        <fullName evidence="1">Uncharacterized protein</fullName>
    </submittedName>
</protein>
<dbReference type="GO" id="GO:0036297">
    <property type="term" value="P:interstrand cross-link repair"/>
    <property type="evidence" value="ECO:0007669"/>
    <property type="project" value="InterPro"/>
</dbReference>
<dbReference type="Pfam" id="PF11107">
    <property type="entry name" value="FANCF"/>
    <property type="match status" value="1"/>
</dbReference>
<feature type="non-terminal residue" evidence="1">
    <location>
        <position position="1"/>
    </location>
</feature>
<accession>A0AAD4XSI1</accession>
<dbReference type="Proteomes" id="UP001202328">
    <property type="component" value="Unassembled WGS sequence"/>
</dbReference>
<name>A0AAD4XSI1_9MAGN</name>
<evidence type="ECO:0000313" key="2">
    <source>
        <dbReference type="Proteomes" id="UP001202328"/>
    </source>
</evidence>
<dbReference type="AlphaFoldDB" id="A0AAD4XSI1"/>